<feature type="region of interest" description="Disordered" evidence="1">
    <location>
        <begin position="90"/>
        <end position="121"/>
    </location>
</feature>
<evidence type="ECO:0000256" key="1">
    <source>
        <dbReference type="SAM" id="MobiDB-lite"/>
    </source>
</evidence>
<dbReference type="WBParaSite" id="SSLN_0000604301-mRNA-1">
    <property type="protein sequence ID" value="SSLN_0000604301-mRNA-1"/>
    <property type="gene ID" value="SSLN_0000604301"/>
</dbReference>
<evidence type="ECO:0000313" key="3">
    <source>
        <dbReference type="Proteomes" id="UP000275846"/>
    </source>
</evidence>
<accession>A0A183SNQ2</accession>
<feature type="region of interest" description="Disordered" evidence="1">
    <location>
        <begin position="42"/>
        <end position="61"/>
    </location>
</feature>
<protein>
    <submittedName>
        <fullName evidence="2 4">Uncharacterized protein</fullName>
    </submittedName>
</protein>
<name>A0A183SNQ2_SCHSO</name>
<dbReference type="EMBL" id="UYSU01033432">
    <property type="protein sequence ID" value="VDL92235.1"/>
    <property type="molecule type" value="Genomic_DNA"/>
</dbReference>
<feature type="region of interest" description="Disordered" evidence="1">
    <location>
        <begin position="221"/>
        <end position="240"/>
    </location>
</feature>
<reference evidence="2 3" key="2">
    <citation type="submission" date="2018-11" db="EMBL/GenBank/DDBJ databases">
        <authorList>
            <consortium name="Pathogen Informatics"/>
        </authorList>
    </citation>
    <scope>NUCLEOTIDE SEQUENCE [LARGE SCALE GENOMIC DNA]</scope>
    <source>
        <strain evidence="2 3">NST_G2</strain>
    </source>
</reference>
<evidence type="ECO:0000313" key="4">
    <source>
        <dbReference type="WBParaSite" id="SSLN_0000604301-mRNA-1"/>
    </source>
</evidence>
<dbReference type="AlphaFoldDB" id="A0A183SNQ2"/>
<proteinExistence type="predicted"/>
<sequence>MYSVVLITESGCPMRSKLFVDPGRLLRRPFIRFAVESAPPTVSPQRWQATPVRPHVRPENTSSSVAALRSRLASQFDPSISMGINAVIDSRTAQQQSPPESIQSQEDRRREKTQVAGAAAAAPGLVREEQVTDCSRRHARWGLHTPTVEKVPVSSVGDTDPRVLMKVGVHQHGREHETEEGRCQYAALLHSVGHCECFGYHPVFSDARRHPVMKLMPPKMPPPFRAKAAGDAGRLDGPKG</sequence>
<keyword evidence="3" id="KW-1185">Reference proteome</keyword>
<dbReference type="Proteomes" id="UP000275846">
    <property type="component" value="Unassembled WGS sequence"/>
</dbReference>
<feature type="compositionally biased region" description="Low complexity" evidence="1">
    <location>
        <begin position="94"/>
        <end position="104"/>
    </location>
</feature>
<reference evidence="4" key="1">
    <citation type="submission" date="2016-06" db="UniProtKB">
        <authorList>
            <consortium name="WormBaseParasite"/>
        </authorList>
    </citation>
    <scope>IDENTIFICATION</scope>
</reference>
<evidence type="ECO:0000313" key="2">
    <source>
        <dbReference type="EMBL" id="VDL92235.1"/>
    </source>
</evidence>
<organism evidence="4">
    <name type="scientific">Schistocephalus solidus</name>
    <name type="common">Tapeworm</name>
    <dbReference type="NCBI Taxonomy" id="70667"/>
    <lineage>
        <taxon>Eukaryota</taxon>
        <taxon>Metazoa</taxon>
        <taxon>Spiralia</taxon>
        <taxon>Lophotrochozoa</taxon>
        <taxon>Platyhelminthes</taxon>
        <taxon>Cestoda</taxon>
        <taxon>Eucestoda</taxon>
        <taxon>Diphyllobothriidea</taxon>
        <taxon>Diphyllobothriidae</taxon>
        <taxon>Schistocephalus</taxon>
    </lineage>
</organism>
<gene>
    <name evidence="2" type="ORF">SSLN_LOCUS5850</name>
</gene>
<dbReference type="OrthoDB" id="6308550at2759"/>